<comment type="catalytic activity">
    <reaction evidence="13">
        <text>a ribonucleoside 5'-diphosphate + ATP = a ribonucleoside 5'-triphosphate + ADP</text>
        <dbReference type="Rhea" id="RHEA:18113"/>
        <dbReference type="ChEBI" id="CHEBI:30616"/>
        <dbReference type="ChEBI" id="CHEBI:57930"/>
        <dbReference type="ChEBI" id="CHEBI:61557"/>
        <dbReference type="ChEBI" id="CHEBI:456216"/>
        <dbReference type="EC" id="2.7.4.6"/>
    </reaction>
</comment>
<keyword evidence="12 13" id="KW-0546">Nucleotide metabolism</keyword>
<comment type="catalytic activity">
    <reaction evidence="13 16">
        <text>a 2'-deoxyribonucleoside 5'-diphosphate + ATP = a 2'-deoxyribonucleoside 5'-triphosphate + ADP</text>
        <dbReference type="Rhea" id="RHEA:44640"/>
        <dbReference type="ChEBI" id="CHEBI:30616"/>
        <dbReference type="ChEBI" id="CHEBI:61560"/>
        <dbReference type="ChEBI" id="CHEBI:73316"/>
        <dbReference type="ChEBI" id="CHEBI:456216"/>
        <dbReference type="EC" id="2.7.4.6"/>
    </reaction>
</comment>
<dbReference type="GO" id="GO:0005737">
    <property type="term" value="C:cytoplasm"/>
    <property type="evidence" value="ECO:0007669"/>
    <property type="project" value="UniProtKB-SubCell"/>
</dbReference>
<feature type="active site" description="Pros-phosphohistidine intermediate" evidence="13 14">
    <location>
        <position position="120"/>
    </location>
</feature>
<evidence type="ECO:0000256" key="13">
    <source>
        <dbReference type="HAMAP-Rule" id="MF_00451"/>
    </source>
</evidence>
<evidence type="ECO:0000313" key="18">
    <source>
        <dbReference type="EMBL" id="BAM03231.1"/>
    </source>
</evidence>
<organism evidence="18 19">
    <name type="scientific">Phycisphaera mikurensis (strain NBRC 102666 / KCTC 22515 / FYK2301M01)</name>
    <dbReference type="NCBI Taxonomy" id="1142394"/>
    <lineage>
        <taxon>Bacteria</taxon>
        <taxon>Pseudomonadati</taxon>
        <taxon>Planctomycetota</taxon>
        <taxon>Phycisphaerae</taxon>
        <taxon>Phycisphaerales</taxon>
        <taxon>Phycisphaeraceae</taxon>
        <taxon>Phycisphaera</taxon>
    </lineage>
</organism>
<evidence type="ECO:0000256" key="10">
    <source>
        <dbReference type="ARBA" id="ARBA00022840"/>
    </source>
</evidence>
<evidence type="ECO:0000256" key="8">
    <source>
        <dbReference type="ARBA" id="ARBA00022741"/>
    </source>
</evidence>
<gene>
    <name evidence="13 18" type="primary">ndk</name>
    <name evidence="18" type="ordered locus">PSMK_10720</name>
</gene>
<protein>
    <recommendedName>
        <fullName evidence="4 13">Nucleoside diphosphate kinase</fullName>
        <shortName evidence="13">NDK</shortName>
        <shortName evidence="13">NDP kinase</shortName>
        <ecNumber evidence="3 13">2.7.4.6</ecNumber>
    </recommendedName>
    <alternativeName>
        <fullName evidence="13">Nucleoside-2-P kinase</fullName>
    </alternativeName>
</protein>
<feature type="domain" description="Nucleoside diphosphate kinase-like" evidence="17">
    <location>
        <begin position="6"/>
        <end position="143"/>
    </location>
</feature>
<feature type="binding site" evidence="13 14">
    <location>
        <position position="62"/>
    </location>
    <ligand>
        <name>ATP</name>
        <dbReference type="ChEBI" id="CHEBI:30616"/>
    </ligand>
</feature>
<comment type="function">
    <text evidence="13">Major role in the synthesis of nucleoside triphosphates other than ATP. The ATP gamma phosphate is transferred to the NDP beta phosphate via a ping-pong mechanism, using a phosphorylated active-site intermediate.</text>
</comment>
<evidence type="ECO:0000256" key="9">
    <source>
        <dbReference type="ARBA" id="ARBA00022777"/>
    </source>
</evidence>
<dbReference type="CDD" id="cd04413">
    <property type="entry name" value="NDPk_I"/>
    <property type="match status" value="1"/>
</dbReference>
<reference evidence="18 19" key="1">
    <citation type="submission" date="2012-02" db="EMBL/GenBank/DDBJ databases">
        <title>Complete genome sequence of Phycisphaera mikurensis NBRC 102666.</title>
        <authorList>
            <person name="Ankai A."/>
            <person name="Hosoyama A."/>
            <person name="Terui Y."/>
            <person name="Sekine M."/>
            <person name="Fukai R."/>
            <person name="Kato Y."/>
            <person name="Nakamura S."/>
            <person name="Yamada-Narita S."/>
            <person name="Kawakoshi A."/>
            <person name="Fukunaga Y."/>
            <person name="Yamazaki S."/>
            <person name="Fujita N."/>
        </authorList>
    </citation>
    <scope>NUCLEOTIDE SEQUENCE [LARGE SCALE GENOMIC DNA]</scope>
    <source>
        <strain evidence="19">NBRC 102666 / KCTC 22515 / FYK2301M01</strain>
    </source>
</reference>
<proteinExistence type="inferred from homology"/>
<dbReference type="PANTHER" id="PTHR11349">
    <property type="entry name" value="NUCLEOSIDE DIPHOSPHATE KINASE"/>
    <property type="match status" value="1"/>
</dbReference>
<dbReference type="SMART" id="SM00562">
    <property type="entry name" value="NDK"/>
    <property type="match status" value="1"/>
</dbReference>
<evidence type="ECO:0000256" key="5">
    <source>
        <dbReference type="ARBA" id="ARBA00022553"/>
    </source>
</evidence>
<evidence type="ECO:0000256" key="3">
    <source>
        <dbReference type="ARBA" id="ARBA00012966"/>
    </source>
</evidence>
<dbReference type="PRINTS" id="PR01243">
    <property type="entry name" value="NUCDPKINASE"/>
</dbReference>
<evidence type="ECO:0000256" key="7">
    <source>
        <dbReference type="ARBA" id="ARBA00022723"/>
    </source>
</evidence>
<dbReference type="AlphaFoldDB" id="I0ID93"/>
<dbReference type="Pfam" id="PF00334">
    <property type="entry name" value="NDK"/>
    <property type="match status" value="1"/>
</dbReference>
<dbReference type="FunFam" id="3.30.70.141:FF:000003">
    <property type="entry name" value="Nucleoside diphosphate kinase"/>
    <property type="match status" value="1"/>
</dbReference>
<dbReference type="HOGENOM" id="CLU_060216_6_3_0"/>
<dbReference type="InterPro" id="IPR023005">
    <property type="entry name" value="Nucleoside_diP_kinase_AS"/>
</dbReference>
<keyword evidence="11 13" id="KW-0460">Magnesium</keyword>
<dbReference type="Proteomes" id="UP000007881">
    <property type="component" value="Chromosome"/>
</dbReference>
<keyword evidence="19" id="KW-1185">Reference proteome</keyword>
<dbReference type="InterPro" id="IPR001564">
    <property type="entry name" value="Nucleoside_diP_kinase"/>
</dbReference>
<dbReference type="InterPro" id="IPR036850">
    <property type="entry name" value="NDK-like_dom_sf"/>
</dbReference>
<dbReference type="EMBL" id="AP012338">
    <property type="protein sequence ID" value="BAM03231.1"/>
    <property type="molecule type" value="Genomic_DNA"/>
</dbReference>
<comment type="subunit">
    <text evidence="13">Homotetramer.</text>
</comment>
<dbReference type="PATRIC" id="fig|1142394.8.peg.1105"/>
<dbReference type="NCBIfam" id="NF001908">
    <property type="entry name" value="PRK00668.1"/>
    <property type="match status" value="1"/>
</dbReference>
<dbReference type="GO" id="GO:0005524">
    <property type="term" value="F:ATP binding"/>
    <property type="evidence" value="ECO:0007669"/>
    <property type="project" value="UniProtKB-UniRule"/>
</dbReference>
<comment type="similarity">
    <text evidence="2 13 14 15">Belongs to the NDK family.</text>
</comment>
<dbReference type="GO" id="GO:0046872">
    <property type="term" value="F:metal ion binding"/>
    <property type="evidence" value="ECO:0007669"/>
    <property type="project" value="UniProtKB-KW"/>
</dbReference>
<keyword evidence="9 13" id="KW-0418">Kinase</keyword>
<evidence type="ECO:0000256" key="15">
    <source>
        <dbReference type="RuleBase" id="RU004011"/>
    </source>
</evidence>
<dbReference type="HAMAP" id="MF_00451">
    <property type="entry name" value="NDP_kinase"/>
    <property type="match status" value="1"/>
</dbReference>
<dbReference type="GO" id="GO:0006183">
    <property type="term" value="P:GTP biosynthetic process"/>
    <property type="evidence" value="ECO:0007669"/>
    <property type="project" value="UniProtKB-UniRule"/>
</dbReference>
<name>I0ID93_PHYMF</name>
<evidence type="ECO:0000256" key="14">
    <source>
        <dbReference type="PROSITE-ProRule" id="PRU00706"/>
    </source>
</evidence>
<evidence type="ECO:0000313" key="19">
    <source>
        <dbReference type="Proteomes" id="UP000007881"/>
    </source>
</evidence>
<comment type="subcellular location">
    <subcellularLocation>
        <location evidence="13">Cytoplasm</location>
    </subcellularLocation>
</comment>
<dbReference type="OrthoDB" id="9801161at2"/>
<feature type="binding site" evidence="13 14">
    <location>
        <position position="107"/>
    </location>
    <ligand>
        <name>ATP</name>
        <dbReference type="ChEBI" id="CHEBI:30616"/>
    </ligand>
</feature>
<keyword evidence="5 13" id="KW-0597">Phosphoprotein</keyword>
<dbReference type="PROSITE" id="PS00469">
    <property type="entry name" value="NDPK"/>
    <property type="match status" value="1"/>
</dbReference>
<dbReference type="PROSITE" id="PS51374">
    <property type="entry name" value="NDPK_LIKE"/>
    <property type="match status" value="1"/>
</dbReference>
<comment type="cofactor">
    <cofactor evidence="1 13">
        <name>Mg(2+)</name>
        <dbReference type="ChEBI" id="CHEBI:18420"/>
    </cofactor>
</comment>
<dbReference type="eggNOG" id="COG0105">
    <property type="taxonomic scope" value="Bacteria"/>
</dbReference>
<dbReference type="InterPro" id="IPR034907">
    <property type="entry name" value="NDK-like_dom"/>
</dbReference>
<dbReference type="Gene3D" id="3.30.70.141">
    <property type="entry name" value="Nucleoside diphosphate kinase-like domain"/>
    <property type="match status" value="1"/>
</dbReference>
<evidence type="ECO:0000256" key="16">
    <source>
        <dbReference type="RuleBase" id="RU004013"/>
    </source>
</evidence>
<feature type="binding site" evidence="13 14">
    <location>
        <position position="14"/>
    </location>
    <ligand>
        <name>ATP</name>
        <dbReference type="ChEBI" id="CHEBI:30616"/>
    </ligand>
</feature>
<keyword evidence="10 13" id="KW-0067">ATP-binding</keyword>
<evidence type="ECO:0000256" key="11">
    <source>
        <dbReference type="ARBA" id="ARBA00022842"/>
    </source>
</evidence>
<evidence type="ECO:0000259" key="17">
    <source>
        <dbReference type="SMART" id="SM00562"/>
    </source>
</evidence>
<keyword evidence="13" id="KW-0963">Cytoplasm</keyword>
<dbReference type="GO" id="GO:0006241">
    <property type="term" value="P:CTP biosynthetic process"/>
    <property type="evidence" value="ECO:0007669"/>
    <property type="project" value="UniProtKB-UniRule"/>
</dbReference>
<evidence type="ECO:0000256" key="1">
    <source>
        <dbReference type="ARBA" id="ARBA00001946"/>
    </source>
</evidence>
<accession>I0ID93</accession>
<dbReference type="STRING" id="1142394.PSMK_10720"/>
<dbReference type="EC" id="2.7.4.6" evidence="3 13"/>
<dbReference type="SUPFAM" id="SSF54919">
    <property type="entry name" value="Nucleoside diphosphate kinase, NDK"/>
    <property type="match status" value="1"/>
</dbReference>
<evidence type="ECO:0000256" key="4">
    <source>
        <dbReference type="ARBA" id="ARBA00017632"/>
    </source>
</evidence>
<dbReference type="GO" id="GO:0004550">
    <property type="term" value="F:nucleoside diphosphate kinase activity"/>
    <property type="evidence" value="ECO:0007669"/>
    <property type="project" value="UniProtKB-UniRule"/>
</dbReference>
<evidence type="ECO:0000256" key="12">
    <source>
        <dbReference type="ARBA" id="ARBA00023080"/>
    </source>
</evidence>
<feature type="binding site" evidence="13 14">
    <location>
        <position position="96"/>
    </location>
    <ligand>
        <name>ATP</name>
        <dbReference type="ChEBI" id="CHEBI:30616"/>
    </ligand>
</feature>
<keyword evidence="8 13" id="KW-0547">Nucleotide-binding</keyword>
<feature type="binding site" evidence="13 14">
    <location>
        <position position="117"/>
    </location>
    <ligand>
        <name>ATP</name>
        <dbReference type="ChEBI" id="CHEBI:30616"/>
    </ligand>
</feature>
<dbReference type="KEGG" id="phm:PSMK_10720"/>
<keyword evidence="7 13" id="KW-0479">Metal-binding</keyword>
<evidence type="ECO:0000256" key="2">
    <source>
        <dbReference type="ARBA" id="ARBA00008142"/>
    </source>
</evidence>
<keyword evidence="6 13" id="KW-0808">Transferase</keyword>
<dbReference type="GO" id="GO:0006228">
    <property type="term" value="P:UTP biosynthetic process"/>
    <property type="evidence" value="ECO:0007669"/>
    <property type="project" value="UniProtKB-UniRule"/>
</dbReference>
<evidence type="ECO:0000256" key="6">
    <source>
        <dbReference type="ARBA" id="ARBA00022679"/>
    </source>
</evidence>
<sequence length="159" mass="16813">MPPAAFETTLLIAKPDAVQRGLVGEIVGRLERKGLQLAGMKLVHVPRKLAEQHYAEHAGKGFFDGLIAFFTSAPVVVMAVRGVGSIAVCRTLIGATNGRLAAPGTIRGDLGLSGGHNLIHGSDSPESAERELSLWFDDAELIDYTSSSQGDVYDPSDLS</sequence>
<feature type="binding site" evidence="13 14">
    <location>
        <position position="90"/>
    </location>
    <ligand>
        <name>ATP</name>
        <dbReference type="ChEBI" id="CHEBI:30616"/>
    </ligand>
</feature>
<dbReference type="RefSeq" id="WP_014436450.1">
    <property type="nucleotide sequence ID" value="NC_017080.1"/>
</dbReference>